<dbReference type="Proteomes" id="UP000232003">
    <property type="component" value="Chromosome"/>
</dbReference>
<proteinExistence type="predicted"/>
<accession>A0A2K8SSE8</accession>
<organism evidence="1 2">
    <name type="scientific">Nostoc flagelliforme CCNUN1</name>
    <dbReference type="NCBI Taxonomy" id="2038116"/>
    <lineage>
        <taxon>Bacteria</taxon>
        <taxon>Bacillati</taxon>
        <taxon>Cyanobacteriota</taxon>
        <taxon>Cyanophyceae</taxon>
        <taxon>Nostocales</taxon>
        <taxon>Nostocaceae</taxon>
        <taxon>Nostoc</taxon>
    </lineage>
</organism>
<dbReference type="OrthoDB" id="9796641at2"/>
<evidence type="ECO:0000313" key="1">
    <source>
        <dbReference type="EMBL" id="AUB38357.1"/>
    </source>
</evidence>
<reference evidence="1 2" key="1">
    <citation type="submission" date="2017-11" db="EMBL/GenBank/DDBJ databases">
        <title>Complete genome of a free-living desiccation-tolerant cyanobacterium and its photosynthetic adaptation to extreme terrestrial habitat.</title>
        <authorList>
            <person name="Shang J."/>
        </authorList>
    </citation>
    <scope>NUCLEOTIDE SEQUENCE [LARGE SCALE GENOMIC DNA]</scope>
    <source>
        <strain evidence="1 2">CCNUN1</strain>
    </source>
</reference>
<dbReference type="KEGG" id="nfl:COO91_04327"/>
<dbReference type="InterPro" id="IPR025528">
    <property type="entry name" value="BrnA_antitoxin"/>
</dbReference>
<dbReference type="EMBL" id="CP024785">
    <property type="protein sequence ID" value="AUB38357.1"/>
    <property type="molecule type" value="Genomic_DNA"/>
</dbReference>
<evidence type="ECO:0008006" key="3">
    <source>
        <dbReference type="Google" id="ProtNLM"/>
    </source>
</evidence>
<gene>
    <name evidence="1" type="ORF">COO91_04327</name>
</gene>
<protein>
    <recommendedName>
        <fullName evidence="3">BrnA antitoxin of type II toxin-antitoxin system</fullName>
    </recommendedName>
</protein>
<dbReference type="AlphaFoldDB" id="A0A2K8SSE8"/>
<name>A0A2K8SSE8_9NOSO</name>
<dbReference type="Pfam" id="PF14384">
    <property type="entry name" value="BrnA_antitoxin"/>
    <property type="match status" value="1"/>
</dbReference>
<sequence length="92" mass="10416">MSVNDLNNTSRTDWAALEAMTDEDIDYSDIPPLSDEFFENATLRIPATRANDLIELDSEVITWFRKQGAEYKTLINSVLRRYIENSGDQGAG</sequence>
<keyword evidence="2" id="KW-1185">Reference proteome</keyword>
<evidence type="ECO:0000313" key="2">
    <source>
        <dbReference type="Proteomes" id="UP000232003"/>
    </source>
</evidence>
<dbReference type="RefSeq" id="WP_100899699.1">
    <property type="nucleotide sequence ID" value="NZ_CAWNNC010000001.1"/>
</dbReference>